<protein>
    <submittedName>
        <fullName evidence="2">Uncharacterized protein</fullName>
    </submittedName>
</protein>
<proteinExistence type="predicted"/>
<dbReference type="AlphaFoldDB" id="A0A3P7JG65"/>
<evidence type="ECO:0000313" key="3">
    <source>
        <dbReference type="Proteomes" id="UP000270094"/>
    </source>
</evidence>
<evidence type="ECO:0000256" key="1">
    <source>
        <dbReference type="SAM" id="Phobius"/>
    </source>
</evidence>
<dbReference type="Proteomes" id="UP000270094">
    <property type="component" value="Unassembled WGS sequence"/>
</dbReference>
<accession>A0A3P7JG65</accession>
<keyword evidence="3" id="KW-1185">Reference proteome</keyword>
<dbReference type="EMBL" id="UYYB01094907">
    <property type="protein sequence ID" value="VDM75077.1"/>
    <property type="molecule type" value="Genomic_DNA"/>
</dbReference>
<sequence>MLNAFDANDFGPTMGQLGAAAAAAAAAAQQRHPTVCSPTSAASRTVPMSIGSFARFSTALALAYFLLLNT</sequence>
<feature type="transmembrane region" description="Helical" evidence="1">
    <location>
        <begin position="46"/>
        <end position="67"/>
    </location>
</feature>
<keyword evidence="1" id="KW-0472">Membrane</keyword>
<organism evidence="2 3">
    <name type="scientific">Strongylus vulgaris</name>
    <name type="common">Blood worm</name>
    <dbReference type="NCBI Taxonomy" id="40348"/>
    <lineage>
        <taxon>Eukaryota</taxon>
        <taxon>Metazoa</taxon>
        <taxon>Ecdysozoa</taxon>
        <taxon>Nematoda</taxon>
        <taxon>Chromadorea</taxon>
        <taxon>Rhabditida</taxon>
        <taxon>Rhabditina</taxon>
        <taxon>Rhabditomorpha</taxon>
        <taxon>Strongyloidea</taxon>
        <taxon>Strongylidae</taxon>
        <taxon>Strongylus</taxon>
    </lineage>
</organism>
<gene>
    <name evidence="2" type="ORF">SVUK_LOCUS10075</name>
</gene>
<keyword evidence="1" id="KW-1133">Transmembrane helix</keyword>
<name>A0A3P7JG65_STRVU</name>
<evidence type="ECO:0000313" key="2">
    <source>
        <dbReference type="EMBL" id="VDM75077.1"/>
    </source>
</evidence>
<reference evidence="2 3" key="1">
    <citation type="submission" date="2018-11" db="EMBL/GenBank/DDBJ databases">
        <authorList>
            <consortium name="Pathogen Informatics"/>
        </authorList>
    </citation>
    <scope>NUCLEOTIDE SEQUENCE [LARGE SCALE GENOMIC DNA]</scope>
</reference>
<keyword evidence="1" id="KW-0812">Transmembrane</keyword>